<dbReference type="SUPFAM" id="SSF55486">
    <property type="entry name" value="Metalloproteases ('zincins'), catalytic domain"/>
    <property type="match status" value="1"/>
</dbReference>
<keyword evidence="10" id="KW-0862">Zinc</keyword>
<accession>A0ABY6PC08</accession>
<keyword evidence="8" id="KW-0479">Metal-binding</keyword>
<evidence type="ECO:0000313" key="17">
    <source>
        <dbReference type="Proteomes" id="UP001164959"/>
    </source>
</evidence>
<keyword evidence="7" id="KW-0645">Protease</keyword>
<keyword evidence="9 16" id="KW-0378">Hydrolase</keyword>
<proteinExistence type="inferred from homology"/>
<dbReference type="InterPro" id="IPR050344">
    <property type="entry name" value="Peptidase_M1_aminopeptidases"/>
</dbReference>
<dbReference type="InterPro" id="IPR001930">
    <property type="entry name" value="Peptidase_M1"/>
</dbReference>
<evidence type="ECO:0000256" key="7">
    <source>
        <dbReference type="ARBA" id="ARBA00022670"/>
    </source>
</evidence>
<gene>
    <name evidence="16" type="primary">pepN</name>
    <name evidence="16" type="ORF">OJ254_14885</name>
</gene>
<evidence type="ECO:0000313" key="16">
    <source>
        <dbReference type="EMBL" id="UZJ31364.1"/>
    </source>
</evidence>
<sequence length="858" mass="94608">MPGTNLTRDEAQQRAQLLSVDAYEIDLDLSGAQQGGTYRSTTTVRFDVARAGADSFIDLVAPTVHKVALNGELLDPASVFEDSRIVLPGLRAGRNELTVVADCAYTNTGEGLHRFVDPVDQQAYLYTQFEVPDARRVFASFEQPDLKATFQFTVKAPEGWTVISNSPTPEPADNIWRFEPTPRISTYVTALIVGPYHSVHSTYEKDGRTVPLGIYCRPSLAEHLDADAIFEVTRQGFDWFQEKFDYAYPFAKYDQLFVPEFNAGAMENAGAVTIRDQYVFRSKVTDAAYEVRAETILHELAHMWFGDLVTMEWWNDLWLNESFATYTSIACQAYAPGSKWPHSWTTFANSMKTWAYRQDQLPSTHPIMAEIRDLDDVLVNFDGITYAKGASVLKQLVAYVGMEEFFKGVQAYFKRHAYGNTRLSDLLGALEETSGRDLATWSKKWLETAGINILRPEIEVGADGVITSFAVRQEAPALPAGAKGEPVLRPHRIAIGAYELDGSGKLVRTERIELDVDGELTAVPQLVGKPRPAVVLLNDDDLSYAKVRLDEESLKVVTEHLGDFTESLPRALSWASAWDMTRDGELATRDYLSLVLSGVGKESDIGVVQSLHRQVKLALDLYAAPEWRETGLAAWTEAALEHLRAAEPGSDHQLAWARAFAAAARTDEQLALLQGLLDGTEEIAGLAVDTELRWSLLHRLAATGRADEKAIAAELERDRTSAGERHAATARAARPTAEAKAEAWASVVESDKLPNAVQEAVIGGFVQTDQRELLAPYTVKYFAAVKEIWEARSHEMAQQIAVGLYPSLHVSQETLDATDAWLDAADPSPALRRLVTESRAGIERALKAQAADAAAGAA</sequence>
<evidence type="ECO:0000256" key="11">
    <source>
        <dbReference type="ARBA" id="ARBA00023049"/>
    </source>
</evidence>
<comment type="catalytic activity">
    <reaction evidence="1">
        <text>Release of an N-terminal amino acid, Xaa-|-Yaa- from a peptide, amide or arylamide. Xaa is preferably Ala, but may be most amino acids including Pro (slow action). When a terminal hydrophobic residue is followed by a prolyl residue, the two may be released as an intact Xaa-Pro dipeptide.</text>
        <dbReference type="EC" id="3.4.11.2"/>
    </reaction>
</comment>
<dbReference type="PANTHER" id="PTHR11533">
    <property type="entry name" value="PROTEASE M1 ZINC METALLOPROTEASE"/>
    <property type="match status" value="1"/>
</dbReference>
<feature type="domain" description="ERAP1-like C-terminal" evidence="14">
    <location>
        <begin position="535"/>
        <end position="844"/>
    </location>
</feature>
<dbReference type="GO" id="GO:0016285">
    <property type="term" value="F:alanyl aminopeptidase activity"/>
    <property type="evidence" value="ECO:0007669"/>
    <property type="project" value="UniProtKB-EC"/>
</dbReference>
<dbReference type="RefSeq" id="WP_265362720.1">
    <property type="nucleotide sequence ID" value="NZ_CP110636.1"/>
</dbReference>
<evidence type="ECO:0000256" key="10">
    <source>
        <dbReference type="ARBA" id="ARBA00022833"/>
    </source>
</evidence>
<evidence type="ECO:0000256" key="6">
    <source>
        <dbReference type="ARBA" id="ARBA00022438"/>
    </source>
</evidence>
<dbReference type="InterPro" id="IPR012778">
    <property type="entry name" value="Pept_M1_aminopeptidase"/>
</dbReference>
<evidence type="ECO:0000256" key="3">
    <source>
        <dbReference type="ARBA" id="ARBA00010136"/>
    </source>
</evidence>
<evidence type="ECO:0000256" key="9">
    <source>
        <dbReference type="ARBA" id="ARBA00022801"/>
    </source>
</evidence>
<dbReference type="Gene3D" id="2.60.40.1730">
    <property type="entry name" value="tricorn interacting facor f3 domain"/>
    <property type="match status" value="1"/>
</dbReference>
<comment type="cofactor">
    <cofactor evidence="2">
        <name>Zn(2+)</name>
        <dbReference type="ChEBI" id="CHEBI:29105"/>
    </cofactor>
</comment>
<feature type="domain" description="Peptidase M1 membrane alanine aminopeptidase" evidence="13">
    <location>
        <begin position="230"/>
        <end position="445"/>
    </location>
</feature>
<dbReference type="EC" id="3.4.11.2" evidence="4 12"/>
<dbReference type="InterPro" id="IPR045357">
    <property type="entry name" value="Aminopeptidase_N-like_N"/>
</dbReference>
<dbReference type="InterPro" id="IPR027268">
    <property type="entry name" value="Peptidase_M4/M1_CTD_sf"/>
</dbReference>
<dbReference type="Pfam" id="PF01433">
    <property type="entry name" value="Peptidase_M1"/>
    <property type="match status" value="1"/>
</dbReference>
<dbReference type="InterPro" id="IPR014782">
    <property type="entry name" value="Peptidase_M1_dom"/>
</dbReference>
<evidence type="ECO:0000256" key="1">
    <source>
        <dbReference type="ARBA" id="ARBA00000098"/>
    </source>
</evidence>
<evidence type="ECO:0000256" key="2">
    <source>
        <dbReference type="ARBA" id="ARBA00001947"/>
    </source>
</evidence>
<evidence type="ECO:0000259" key="15">
    <source>
        <dbReference type="Pfam" id="PF17900"/>
    </source>
</evidence>
<keyword evidence="17" id="KW-1185">Reference proteome</keyword>
<dbReference type="PANTHER" id="PTHR11533:SF174">
    <property type="entry name" value="PUROMYCIN-SENSITIVE AMINOPEPTIDASE-RELATED"/>
    <property type="match status" value="1"/>
</dbReference>
<dbReference type="InterPro" id="IPR024571">
    <property type="entry name" value="ERAP1-like_C_dom"/>
</dbReference>
<dbReference type="InterPro" id="IPR042097">
    <property type="entry name" value="Aminopeptidase_N-like_N_sf"/>
</dbReference>
<feature type="domain" description="Aminopeptidase N-like N-terminal" evidence="15">
    <location>
        <begin position="102"/>
        <end position="188"/>
    </location>
</feature>
<keyword evidence="6 16" id="KW-0031">Aminopeptidase</keyword>
<name>A0ABY6PC08_9ACTN</name>
<dbReference type="Proteomes" id="UP001164959">
    <property type="component" value="Chromosome"/>
</dbReference>
<dbReference type="Pfam" id="PF11838">
    <property type="entry name" value="ERAP1_C"/>
    <property type="match status" value="1"/>
</dbReference>
<organism evidence="16 17">
    <name type="scientific">Streptomyces endophytica</name>
    <dbReference type="NCBI Taxonomy" id="2991496"/>
    <lineage>
        <taxon>Bacteria</taxon>
        <taxon>Bacillati</taxon>
        <taxon>Actinomycetota</taxon>
        <taxon>Actinomycetes</taxon>
        <taxon>Kitasatosporales</taxon>
        <taxon>Streptomycetaceae</taxon>
        <taxon>Streptomyces</taxon>
    </lineage>
</organism>
<protein>
    <recommendedName>
        <fullName evidence="5 12">Aminopeptidase N</fullName>
        <ecNumber evidence="4 12">3.4.11.2</ecNumber>
    </recommendedName>
</protein>
<dbReference type="CDD" id="cd09602">
    <property type="entry name" value="M1_APN"/>
    <property type="match status" value="1"/>
</dbReference>
<evidence type="ECO:0000259" key="14">
    <source>
        <dbReference type="Pfam" id="PF11838"/>
    </source>
</evidence>
<dbReference type="NCBIfam" id="TIGR02412">
    <property type="entry name" value="pepN_strep_liv"/>
    <property type="match status" value="1"/>
</dbReference>
<dbReference type="Gene3D" id="1.10.390.10">
    <property type="entry name" value="Neutral Protease Domain 2"/>
    <property type="match status" value="1"/>
</dbReference>
<dbReference type="Pfam" id="PF17900">
    <property type="entry name" value="Peptidase_M1_N"/>
    <property type="match status" value="1"/>
</dbReference>
<evidence type="ECO:0000256" key="8">
    <source>
        <dbReference type="ARBA" id="ARBA00022723"/>
    </source>
</evidence>
<evidence type="ECO:0000256" key="5">
    <source>
        <dbReference type="ARBA" id="ARBA00015611"/>
    </source>
</evidence>
<dbReference type="PRINTS" id="PR00756">
    <property type="entry name" value="ALADIPTASE"/>
</dbReference>
<evidence type="ECO:0000256" key="12">
    <source>
        <dbReference type="NCBIfam" id="TIGR02412"/>
    </source>
</evidence>
<evidence type="ECO:0000259" key="13">
    <source>
        <dbReference type="Pfam" id="PF01433"/>
    </source>
</evidence>
<dbReference type="SUPFAM" id="SSF63737">
    <property type="entry name" value="Leukotriene A4 hydrolase N-terminal domain"/>
    <property type="match status" value="1"/>
</dbReference>
<comment type="similarity">
    <text evidence="3">Belongs to the peptidase M1 family.</text>
</comment>
<keyword evidence="11" id="KW-0482">Metalloprotease</keyword>
<reference evidence="16" key="1">
    <citation type="submission" date="2022-11" db="EMBL/GenBank/DDBJ databases">
        <title>Identification and genomic analyses of a novel endophytic actinobacterium Streptomyces endophytica sp. nov. with potential for biocontrol of Yam anthracnose.</title>
        <authorList>
            <person name="Huang X."/>
        </authorList>
    </citation>
    <scope>NUCLEOTIDE SEQUENCE</scope>
    <source>
        <strain evidence="16">HNM0140</strain>
    </source>
</reference>
<dbReference type="EMBL" id="CP110636">
    <property type="protein sequence ID" value="UZJ31364.1"/>
    <property type="molecule type" value="Genomic_DNA"/>
</dbReference>
<evidence type="ECO:0000256" key="4">
    <source>
        <dbReference type="ARBA" id="ARBA00012564"/>
    </source>
</evidence>